<dbReference type="SUPFAM" id="SSF56112">
    <property type="entry name" value="Protein kinase-like (PK-like)"/>
    <property type="match status" value="1"/>
</dbReference>
<comment type="similarity">
    <text evidence="19">Belongs to the protein kinase superfamily. Ser/Thr protein kinase family.</text>
</comment>
<keyword evidence="15" id="KW-0675">Receptor</keyword>
<evidence type="ECO:0000256" key="19">
    <source>
        <dbReference type="PIRNR" id="PIRNR000641"/>
    </source>
</evidence>
<dbReference type="PROSITE" id="PS50927">
    <property type="entry name" value="BULB_LECTIN"/>
    <property type="match status" value="1"/>
</dbReference>
<keyword evidence="11 19" id="KW-0067">ATP-binding</keyword>
<keyword evidence="4" id="KW-0597">Phosphoprotein</keyword>
<evidence type="ECO:0000313" key="25">
    <source>
        <dbReference type="EMBL" id="SPC77312.1"/>
    </source>
</evidence>
<evidence type="ECO:0000256" key="9">
    <source>
        <dbReference type="ARBA" id="ARBA00022741"/>
    </source>
</evidence>
<evidence type="ECO:0000256" key="21">
    <source>
        <dbReference type="SAM" id="Phobius"/>
    </source>
</evidence>
<dbReference type="PANTHER" id="PTHR47974:SF19">
    <property type="entry name" value="RECEPTOR-LIKE SERINE_THREONINE-PROTEIN KINASE"/>
    <property type="match status" value="1"/>
</dbReference>
<comment type="catalytic activity">
    <reaction evidence="18 19">
        <text>L-seryl-[protein] + ATP = O-phospho-L-seryl-[protein] + ADP + H(+)</text>
        <dbReference type="Rhea" id="RHEA:17989"/>
        <dbReference type="Rhea" id="RHEA-COMP:9863"/>
        <dbReference type="Rhea" id="RHEA-COMP:11604"/>
        <dbReference type="ChEBI" id="CHEBI:15378"/>
        <dbReference type="ChEBI" id="CHEBI:29999"/>
        <dbReference type="ChEBI" id="CHEBI:30616"/>
        <dbReference type="ChEBI" id="CHEBI:83421"/>
        <dbReference type="ChEBI" id="CHEBI:456216"/>
        <dbReference type="EC" id="2.7.11.1"/>
    </reaction>
</comment>
<keyword evidence="14" id="KW-1015">Disulfide bond</keyword>
<feature type="domain" description="Bulb-type lectin" evidence="23">
    <location>
        <begin position="3"/>
        <end position="126"/>
    </location>
</feature>
<evidence type="ECO:0000256" key="15">
    <source>
        <dbReference type="ARBA" id="ARBA00023170"/>
    </source>
</evidence>
<keyword evidence="5 19" id="KW-0808">Transferase</keyword>
<dbReference type="Pfam" id="PF00954">
    <property type="entry name" value="S_locus_glycop"/>
    <property type="match status" value="1"/>
</dbReference>
<evidence type="ECO:0000256" key="2">
    <source>
        <dbReference type="ARBA" id="ARBA00022475"/>
    </source>
</evidence>
<evidence type="ECO:0000256" key="4">
    <source>
        <dbReference type="ARBA" id="ARBA00022553"/>
    </source>
</evidence>
<keyword evidence="6 21" id="KW-0812">Transmembrane</keyword>
<comment type="subcellular location">
    <subcellularLocation>
        <location evidence="1">Cell membrane</location>
        <topology evidence="1">Single-pass type I membrane protein</topology>
    </subcellularLocation>
</comment>
<evidence type="ECO:0000259" key="24">
    <source>
        <dbReference type="PROSITE" id="PS50948"/>
    </source>
</evidence>
<dbReference type="AlphaFoldDB" id="A0A2N9ER54"/>
<dbReference type="SMART" id="SM00108">
    <property type="entry name" value="B_lectin"/>
    <property type="match status" value="1"/>
</dbReference>
<dbReference type="CDD" id="cd14066">
    <property type="entry name" value="STKc_IRAK"/>
    <property type="match status" value="1"/>
</dbReference>
<evidence type="ECO:0000256" key="7">
    <source>
        <dbReference type="ARBA" id="ARBA00022729"/>
    </source>
</evidence>
<evidence type="ECO:0000256" key="14">
    <source>
        <dbReference type="ARBA" id="ARBA00023157"/>
    </source>
</evidence>
<evidence type="ECO:0000256" key="16">
    <source>
        <dbReference type="ARBA" id="ARBA00023180"/>
    </source>
</evidence>
<evidence type="ECO:0000259" key="23">
    <source>
        <dbReference type="PROSITE" id="PS50927"/>
    </source>
</evidence>
<keyword evidence="2" id="KW-1003">Cell membrane</keyword>
<evidence type="ECO:0000256" key="12">
    <source>
        <dbReference type="ARBA" id="ARBA00022989"/>
    </source>
</evidence>
<evidence type="ECO:0000256" key="18">
    <source>
        <dbReference type="ARBA" id="ARBA00048679"/>
    </source>
</evidence>
<keyword evidence="8" id="KW-0430">Lectin</keyword>
<feature type="domain" description="Protein kinase" evidence="22">
    <location>
        <begin position="468"/>
        <end position="737"/>
    </location>
</feature>
<dbReference type="PROSITE" id="PS50011">
    <property type="entry name" value="PROTEIN_KINASE_DOM"/>
    <property type="match status" value="1"/>
</dbReference>
<dbReference type="EMBL" id="OIVN01000266">
    <property type="protein sequence ID" value="SPC77312.1"/>
    <property type="molecule type" value="Genomic_DNA"/>
</dbReference>
<evidence type="ECO:0000256" key="8">
    <source>
        <dbReference type="ARBA" id="ARBA00022734"/>
    </source>
</evidence>
<dbReference type="Pfam" id="PF01453">
    <property type="entry name" value="B_lectin"/>
    <property type="match status" value="1"/>
</dbReference>
<dbReference type="Pfam" id="PF08276">
    <property type="entry name" value="PAN_2"/>
    <property type="match status" value="1"/>
</dbReference>
<gene>
    <name evidence="25" type="ORF">FSB_LOCUS5194</name>
</gene>
<name>A0A2N9ER54_FAGSY</name>
<dbReference type="PROSITE" id="PS00107">
    <property type="entry name" value="PROTEIN_KINASE_ATP"/>
    <property type="match status" value="1"/>
</dbReference>
<dbReference type="Pfam" id="PF00069">
    <property type="entry name" value="Pkinase"/>
    <property type="match status" value="1"/>
</dbReference>
<dbReference type="InterPro" id="IPR024171">
    <property type="entry name" value="SRK-like_kinase"/>
</dbReference>
<keyword evidence="3 19" id="KW-0723">Serine/threonine-protein kinase</keyword>
<dbReference type="PANTHER" id="PTHR47974">
    <property type="entry name" value="OS07G0415500 PROTEIN"/>
    <property type="match status" value="1"/>
</dbReference>
<dbReference type="GO" id="GO:0048544">
    <property type="term" value="P:recognition of pollen"/>
    <property type="evidence" value="ECO:0007669"/>
    <property type="project" value="InterPro"/>
</dbReference>
<dbReference type="GO" id="GO:0106310">
    <property type="term" value="F:protein serine kinase activity"/>
    <property type="evidence" value="ECO:0007669"/>
    <property type="project" value="RHEA"/>
</dbReference>
<dbReference type="GO" id="GO:0004674">
    <property type="term" value="F:protein serine/threonine kinase activity"/>
    <property type="evidence" value="ECO:0007669"/>
    <property type="project" value="UniProtKB-KW"/>
</dbReference>
<organism evidence="25">
    <name type="scientific">Fagus sylvatica</name>
    <name type="common">Beechnut</name>
    <dbReference type="NCBI Taxonomy" id="28930"/>
    <lineage>
        <taxon>Eukaryota</taxon>
        <taxon>Viridiplantae</taxon>
        <taxon>Streptophyta</taxon>
        <taxon>Embryophyta</taxon>
        <taxon>Tracheophyta</taxon>
        <taxon>Spermatophyta</taxon>
        <taxon>Magnoliopsida</taxon>
        <taxon>eudicotyledons</taxon>
        <taxon>Gunneridae</taxon>
        <taxon>Pentapetalae</taxon>
        <taxon>rosids</taxon>
        <taxon>fabids</taxon>
        <taxon>Fagales</taxon>
        <taxon>Fagaceae</taxon>
        <taxon>Fagus</taxon>
    </lineage>
</organism>
<evidence type="ECO:0000256" key="5">
    <source>
        <dbReference type="ARBA" id="ARBA00022679"/>
    </source>
</evidence>
<dbReference type="InterPro" id="IPR001480">
    <property type="entry name" value="Bulb-type_lectin_dom"/>
</dbReference>
<dbReference type="InterPro" id="IPR011009">
    <property type="entry name" value="Kinase-like_dom_sf"/>
</dbReference>
<evidence type="ECO:0000256" key="11">
    <source>
        <dbReference type="ARBA" id="ARBA00022840"/>
    </source>
</evidence>
<dbReference type="Gene3D" id="3.30.200.20">
    <property type="entry name" value="Phosphorylase Kinase, domain 1"/>
    <property type="match status" value="1"/>
</dbReference>
<dbReference type="EC" id="2.7.11.1" evidence="19"/>
<dbReference type="FunFam" id="2.90.10.10:FF:000002">
    <property type="entry name" value="Serine/threonine-protein kinase"/>
    <property type="match status" value="1"/>
</dbReference>
<dbReference type="FunFam" id="1.10.510.10:FF:000384">
    <property type="entry name" value="G-type lectin S-receptor-like serine/threonine-protein kinase"/>
    <property type="match status" value="1"/>
</dbReference>
<accession>A0A2N9ER54</accession>
<dbReference type="InterPro" id="IPR017441">
    <property type="entry name" value="Protein_kinase_ATP_BS"/>
</dbReference>
<dbReference type="Gene3D" id="2.90.10.10">
    <property type="entry name" value="Bulb-type lectin domain"/>
    <property type="match status" value="1"/>
</dbReference>
<keyword evidence="13 21" id="KW-0472">Membrane</keyword>
<feature type="transmembrane region" description="Helical" evidence="21">
    <location>
        <begin position="419"/>
        <end position="439"/>
    </location>
</feature>
<keyword evidence="9 19" id="KW-0547">Nucleotide-binding</keyword>
<dbReference type="SUPFAM" id="SSF51110">
    <property type="entry name" value="alpha-D-mannose-specific plant lectins"/>
    <property type="match status" value="1"/>
</dbReference>
<dbReference type="InterPro" id="IPR003609">
    <property type="entry name" value="Pan_app"/>
</dbReference>
<dbReference type="FunFam" id="3.30.200.20:FF:000370">
    <property type="entry name" value="Receptor-like protein kinase 4"/>
    <property type="match status" value="1"/>
</dbReference>
<dbReference type="InterPro" id="IPR036426">
    <property type="entry name" value="Bulb-type_lectin_dom_sf"/>
</dbReference>
<keyword evidence="16" id="KW-0325">Glycoprotein</keyword>
<dbReference type="InterPro" id="IPR000858">
    <property type="entry name" value="S_locus_glycoprot_dom"/>
</dbReference>
<evidence type="ECO:0000256" key="3">
    <source>
        <dbReference type="ARBA" id="ARBA00022527"/>
    </source>
</evidence>
<evidence type="ECO:0000256" key="17">
    <source>
        <dbReference type="ARBA" id="ARBA00047899"/>
    </source>
</evidence>
<comment type="catalytic activity">
    <reaction evidence="17 19">
        <text>L-threonyl-[protein] + ATP = O-phospho-L-threonyl-[protein] + ADP + H(+)</text>
        <dbReference type="Rhea" id="RHEA:46608"/>
        <dbReference type="Rhea" id="RHEA-COMP:11060"/>
        <dbReference type="Rhea" id="RHEA-COMP:11605"/>
        <dbReference type="ChEBI" id="CHEBI:15378"/>
        <dbReference type="ChEBI" id="CHEBI:30013"/>
        <dbReference type="ChEBI" id="CHEBI:30616"/>
        <dbReference type="ChEBI" id="CHEBI:61977"/>
        <dbReference type="ChEBI" id="CHEBI:456216"/>
        <dbReference type="EC" id="2.7.11.1"/>
    </reaction>
</comment>
<sequence>MGSDTIFPGQSLSGNHTITSPGGIFQLGFFTPGNSLNYYIGIWYKKLPIQTVVWVANREQPVSNPSFSALKLFENGNLVLLNQSKTAIWSTSSASKVSNSSIAMLLDNGNFVVRDSSNSSILIWQSFDHLTDTWLPGAKLGYNKLTKEKYILTPWRSIENPAPALFSLEVEQNGTSHLLLWNESKVYWTSGNWTGEIFSLVPEIQLNYYVKDFTYVANKNESYFIYYAALPSAYTRFVLDVTGQLKQYVWGKDFTKWNLFWMRPSEQCQVYAFCGAFSICNQREVFTCDCLKGFEPRTLKDWELGDHSDGCVRKTPLQCSHEGNDTFLVMPSMHYPINSEPVAAENAEECEIACLSNCSCTAYAYDNGCLVWKGDLFSLQQLSSNENIGRDFHFRIAASELIGTTAKVPRAEANRKTTWVVIGVVAGFFFVFGIVLVFIKRRKSAGEFEAVEDSLVLFKYQNLRRATKNFSEKLGEGGFGSVFRGILPNSTAIAVKKLKSLPQGEKQFRSEVRTIGTIQHINLVRLRGFCAEASERLLVYDYMPNGSLESLLFKKTTNILDWKTRYHISIGTARGLAYLHEECRDCIIHCDINPENILLDAEYNPKVADFGLAKLIGRDFSRALTTMRGTRGYLAPEWISGEAVTPKADVFSYGMLLFEVISGCRNRDLLDDGTDDYFPARVAYRVNKREDVLTLSDYRLEGNVDVEELVRVCKTACWCVQDHEKDRPSMGQVVQFLEKTSGVDVPPIPQFLQHLANTPAEATMSYY</sequence>
<keyword evidence="7" id="KW-0732">Signal</keyword>
<protein>
    <recommendedName>
        <fullName evidence="19">Receptor-like serine/threonine-protein kinase</fullName>
        <ecNumber evidence="19">2.7.11.1</ecNumber>
    </recommendedName>
</protein>
<dbReference type="GO" id="GO:0005524">
    <property type="term" value="F:ATP binding"/>
    <property type="evidence" value="ECO:0007669"/>
    <property type="project" value="UniProtKB-UniRule"/>
</dbReference>
<dbReference type="CDD" id="cd00028">
    <property type="entry name" value="B_lectin"/>
    <property type="match status" value="1"/>
</dbReference>
<dbReference type="InterPro" id="IPR000719">
    <property type="entry name" value="Prot_kinase_dom"/>
</dbReference>
<dbReference type="PIRSF" id="PIRSF000641">
    <property type="entry name" value="SRK"/>
    <property type="match status" value="1"/>
</dbReference>
<feature type="domain" description="Apple" evidence="24">
    <location>
        <begin position="319"/>
        <end position="397"/>
    </location>
</feature>
<dbReference type="PROSITE" id="PS50948">
    <property type="entry name" value="PAN"/>
    <property type="match status" value="1"/>
</dbReference>
<keyword evidence="12 21" id="KW-1133">Transmembrane helix</keyword>
<proteinExistence type="inferred from homology"/>
<feature type="binding site" evidence="20">
    <location>
        <position position="497"/>
    </location>
    <ligand>
        <name>ATP</name>
        <dbReference type="ChEBI" id="CHEBI:30616"/>
    </ligand>
</feature>
<dbReference type="CDD" id="cd01098">
    <property type="entry name" value="PAN_AP_plant"/>
    <property type="match status" value="1"/>
</dbReference>
<dbReference type="Gene3D" id="1.10.510.10">
    <property type="entry name" value="Transferase(Phosphotransferase) domain 1"/>
    <property type="match status" value="1"/>
</dbReference>
<evidence type="ECO:0000256" key="1">
    <source>
        <dbReference type="ARBA" id="ARBA00004251"/>
    </source>
</evidence>
<evidence type="ECO:0000256" key="20">
    <source>
        <dbReference type="PROSITE-ProRule" id="PRU10141"/>
    </source>
</evidence>
<evidence type="ECO:0000256" key="6">
    <source>
        <dbReference type="ARBA" id="ARBA00022692"/>
    </source>
</evidence>
<dbReference type="GO" id="GO:0005886">
    <property type="term" value="C:plasma membrane"/>
    <property type="evidence" value="ECO:0007669"/>
    <property type="project" value="UniProtKB-SubCell"/>
</dbReference>
<evidence type="ECO:0000259" key="22">
    <source>
        <dbReference type="PROSITE" id="PS50011"/>
    </source>
</evidence>
<evidence type="ECO:0000256" key="10">
    <source>
        <dbReference type="ARBA" id="ARBA00022777"/>
    </source>
</evidence>
<reference evidence="25" key="1">
    <citation type="submission" date="2018-02" db="EMBL/GenBank/DDBJ databases">
        <authorList>
            <person name="Cohen D.B."/>
            <person name="Kent A.D."/>
        </authorList>
    </citation>
    <scope>NUCLEOTIDE SEQUENCE</scope>
</reference>
<dbReference type="GO" id="GO:0030246">
    <property type="term" value="F:carbohydrate binding"/>
    <property type="evidence" value="ECO:0007669"/>
    <property type="project" value="UniProtKB-KW"/>
</dbReference>
<keyword evidence="10 19" id="KW-0418">Kinase</keyword>
<dbReference type="SMART" id="SM00473">
    <property type="entry name" value="PAN_AP"/>
    <property type="match status" value="1"/>
</dbReference>
<evidence type="ECO:0000256" key="13">
    <source>
        <dbReference type="ARBA" id="ARBA00023136"/>
    </source>
</evidence>